<keyword evidence="3" id="KW-1185">Reference proteome</keyword>
<proteinExistence type="predicted"/>
<reference evidence="3" key="1">
    <citation type="submission" date="2017-09" db="EMBL/GenBank/DDBJ databases">
        <authorList>
            <person name="Varghese N."/>
            <person name="Submissions S."/>
        </authorList>
    </citation>
    <scope>NUCLEOTIDE SEQUENCE [LARGE SCALE GENOMIC DNA]</scope>
    <source>
        <strain evidence="3">DSM 29961</strain>
    </source>
</reference>
<evidence type="ECO:0000313" key="2">
    <source>
        <dbReference type="EMBL" id="SOD88918.1"/>
    </source>
</evidence>
<dbReference type="PROSITE" id="PS51257">
    <property type="entry name" value="PROKAR_LIPOPROTEIN"/>
    <property type="match status" value="1"/>
</dbReference>
<evidence type="ECO:0000313" key="3">
    <source>
        <dbReference type="Proteomes" id="UP000219452"/>
    </source>
</evidence>
<dbReference type="EMBL" id="OCNH01000002">
    <property type="protein sequence ID" value="SOD88918.1"/>
    <property type="molecule type" value="Genomic_DNA"/>
</dbReference>
<dbReference type="Proteomes" id="UP000219452">
    <property type="component" value="Unassembled WGS sequence"/>
</dbReference>
<feature type="signal peptide" evidence="1">
    <location>
        <begin position="1"/>
        <end position="21"/>
    </location>
</feature>
<accession>A0A286G0C7</accession>
<name>A0A286G0C7_9BACT</name>
<evidence type="ECO:0000256" key="1">
    <source>
        <dbReference type="SAM" id="SignalP"/>
    </source>
</evidence>
<feature type="chain" id="PRO_5012922421" description="Outer membrane protein beta-barrel domain-containing protein" evidence="1">
    <location>
        <begin position="22"/>
        <end position="279"/>
    </location>
</feature>
<sequence length="279" mass="31347">MLRYGLLATALLLFACSWVCAQQKNWVGDLQSTQQDSLSIQFKSKSNFYYVRPLLGLHWSYSRYNGNSHVRDSHPHSLQNPSYGLIIGYQTARFSVETGMVRFPVYTGFRFINDDQSIVGLALRVNYWQFPITGQYIFWEPVKHLTLGVLAGVAINADFDENLMASRSTLTFVSSRPDGTTSITKAIKETNSTSPFLSATLGLRLGYQLLKDVDISVQLNRLVSNHCVVTQAVQLQQNSDPTVYQVNTQAGAGGLSLLIGLSYRFRQMKTYNLIDEVSF</sequence>
<organism evidence="2 3">
    <name type="scientific">Spirosoma fluviale</name>
    <dbReference type="NCBI Taxonomy" id="1597977"/>
    <lineage>
        <taxon>Bacteria</taxon>
        <taxon>Pseudomonadati</taxon>
        <taxon>Bacteroidota</taxon>
        <taxon>Cytophagia</taxon>
        <taxon>Cytophagales</taxon>
        <taxon>Cytophagaceae</taxon>
        <taxon>Spirosoma</taxon>
    </lineage>
</organism>
<keyword evidence="1" id="KW-0732">Signal</keyword>
<protein>
    <recommendedName>
        <fullName evidence="4">Outer membrane protein beta-barrel domain-containing protein</fullName>
    </recommendedName>
</protein>
<evidence type="ECO:0008006" key="4">
    <source>
        <dbReference type="Google" id="ProtNLM"/>
    </source>
</evidence>
<dbReference type="AlphaFoldDB" id="A0A286G0C7"/>
<gene>
    <name evidence="2" type="ORF">SAMN06269250_2887</name>
</gene>